<dbReference type="GO" id="GO:0015276">
    <property type="term" value="F:ligand-gated monoatomic ion channel activity"/>
    <property type="evidence" value="ECO:0007669"/>
    <property type="project" value="InterPro"/>
</dbReference>
<feature type="transmembrane region" description="Helical" evidence="11">
    <location>
        <begin position="550"/>
        <end position="568"/>
    </location>
</feature>
<dbReference type="InterPro" id="IPR003029">
    <property type="entry name" value="S1_domain"/>
</dbReference>
<keyword evidence="6 11" id="KW-0472">Membrane</keyword>
<keyword evidence="12" id="KW-0732">Signal</keyword>
<evidence type="ECO:0000256" key="12">
    <source>
        <dbReference type="SAM" id="SignalP"/>
    </source>
</evidence>
<keyword evidence="10" id="KW-0407">Ion channel</keyword>
<keyword evidence="5" id="KW-0406">Ion transport</keyword>
<evidence type="ECO:0000256" key="7">
    <source>
        <dbReference type="ARBA" id="ARBA00023170"/>
    </source>
</evidence>
<evidence type="ECO:0000256" key="8">
    <source>
        <dbReference type="ARBA" id="ARBA00023180"/>
    </source>
</evidence>
<dbReference type="PANTHER" id="PTHR18966">
    <property type="entry name" value="IONOTROPIC GLUTAMATE RECEPTOR"/>
    <property type="match status" value="1"/>
</dbReference>
<evidence type="ECO:0000256" key="3">
    <source>
        <dbReference type="ARBA" id="ARBA00022692"/>
    </source>
</evidence>
<organism evidence="14">
    <name type="scientific">Mesocestoides corti</name>
    <name type="common">Flatworm</name>
    <dbReference type="NCBI Taxonomy" id="53468"/>
    <lineage>
        <taxon>Eukaryota</taxon>
        <taxon>Metazoa</taxon>
        <taxon>Spiralia</taxon>
        <taxon>Lophotrochozoa</taxon>
        <taxon>Platyhelminthes</taxon>
        <taxon>Cestoda</taxon>
        <taxon>Eucestoda</taxon>
        <taxon>Cyclophyllidea</taxon>
        <taxon>Mesocestoididae</taxon>
        <taxon>Mesocestoides</taxon>
    </lineage>
</organism>
<protein>
    <submittedName>
        <fullName evidence="14">S1 motif domain-containing protein</fullName>
    </submittedName>
</protein>
<evidence type="ECO:0000256" key="5">
    <source>
        <dbReference type="ARBA" id="ARBA00023065"/>
    </source>
</evidence>
<dbReference type="InterPro" id="IPR015683">
    <property type="entry name" value="Ionotropic_Glu_rcpt"/>
</dbReference>
<evidence type="ECO:0000256" key="9">
    <source>
        <dbReference type="ARBA" id="ARBA00023286"/>
    </source>
</evidence>
<feature type="transmembrane region" description="Helical" evidence="11">
    <location>
        <begin position="517"/>
        <end position="538"/>
    </location>
</feature>
<dbReference type="AlphaFoldDB" id="A0A5K3FD81"/>
<evidence type="ECO:0000256" key="11">
    <source>
        <dbReference type="SAM" id="Phobius"/>
    </source>
</evidence>
<dbReference type="PROSITE" id="PS50126">
    <property type="entry name" value="S1"/>
    <property type="match status" value="1"/>
</dbReference>
<evidence type="ECO:0000259" key="13">
    <source>
        <dbReference type="PROSITE" id="PS50126"/>
    </source>
</evidence>
<evidence type="ECO:0000256" key="6">
    <source>
        <dbReference type="ARBA" id="ARBA00023136"/>
    </source>
</evidence>
<keyword evidence="4 11" id="KW-1133">Transmembrane helix</keyword>
<feature type="domain" description="S1 motif" evidence="13">
    <location>
        <begin position="780"/>
        <end position="868"/>
    </location>
</feature>
<comment type="subcellular location">
    <subcellularLocation>
        <location evidence="1">Membrane</location>
        <topology evidence="1">Multi-pass membrane protein</topology>
    </subcellularLocation>
</comment>
<sequence>MKLVFLFLCLSSVSHCQNVLFGGIIPVAYSPKLGVTESQFNSPYLKGVQIDTNDFKWPPNSSAGIYRASMGNFNEYFALNTTASNVAYFITGDLPQRSTNRSNWLRIAFQLGDFAPIVRKLTSETSQSSESVIIVDSSQECRYLRTACADSFTWSILTTANSTDLLNKLMGLKYDIYGKSVLFAICDGDIASSFSLLTITKLLETGLYFGSRVFVFSKTDMSKKENVEKFNAFKNAGADLTVVTPALSSAKEGPVELTVKVLEQLSKTAVTTTDSVFVDGEYVKFTGANFLRLIHKTEVIINLSNREKYKVCFTMDGFLCVIDADFTEIRGNSGVSSYVGVYDQRTGELVISSDISERPVVKLLAFQDVTFLPSLSQPKYSMASQMITEIFSDLPYNFQIYEVPFNKSLPIQLSIEEYLSGSNVSMAMSAFPLPIDTDTRVRHTETVLYDGIVMVKSRATSKVVLFRIFDSLSGFIWLCVFASLLVVAIIFFIIKIVNDWQTRELGTVPDDQDTSLFTRFLTVIFRNFSAVLLAKMILKPKQTSLRVLYQSYWMASILFVATYAASLAEQRFVVRNTVMPFNSLDGLLRNSMNYRWIFLQNSSVVWKIQQSRDAVLRDLWIKAEKEWPKEMIVMSVAEASDRISNDDHLILIASRLEATQILSEECNLEKSGPVEYLYGLGFLLSGDDAFANRLTQQISSLSDEHVFTAIESRALGIGDCPVSWEKINMQKKPFSLKELGGLFIIVLVGLIIAFIVAAIEFAIESFPMYRQWKRGTIRFGETYPGEVLNVQDDGIWIRLLDKESTAFVDVSHIKTTRGRRAERPLMRREACAPTHDGRVHLELGSYVKATYLGNDPCTANPIFNVTEEKTFKPDVAEAVPPNNQPSGQ</sequence>
<feature type="signal peptide" evidence="12">
    <location>
        <begin position="1"/>
        <end position="16"/>
    </location>
</feature>
<keyword evidence="8" id="KW-0325">Glycoprotein</keyword>
<keyword evidence="9" id="KW-1071">Ligand-gated ion channel</keyword>
<dbReference type="GO" id="GO:0016020">
    <property type="term" value="C:membrane"/>
    <property type="evidence" value="ECO:0007669"/>
    <property type="project" value="UniProtKB-SubCell"/>
</dbReference>
<evidence type="ECO:0000256" key="2">
    <source>
        <dbReference type="ARBA" id="ARBA00022448"/>
    </source>
</evidence>
<dbReference type="Pfam" id="PF00060">
    <property type="entry name" value="Lig_chan"/>
    <property type="match status" value="1"/>
</dbReference>
<keyword evidence="2" id="KW-0813">Transport</keyword>
<evidence type="ECO:0000256" key="1">
    <source>
        <dbReference type="ARBA" id="ARBA00004141"/>
    </source>
</evidence>
<accession>A0A5K3FD81</accession>
<dbReference type="WBParaSite" id="MCU_007220-RB">
    <property type="protein sequence ID" value="MCU_007220-RB"/>
    <property type="gene ID" value="MCU_007220"/>
</dbReference>
<evidence type="ECO:0000256" key="10">
    <source>
        <dbReference type="ARBA" id="ARBA00023303"/>
    </source>
</evidence>
<evidence type="ECO:0000313" key="14">
    <source>
        <dbReference type="WBParaSite" id="MCU_007220-RB"/>
    </source>
</evidence>
<feature type="chain" id="PRO_5024329483" evidence="12">
    <location>
        <begin position="17"/>
        <end position="888"/>
    </location>
</feature>
<dbReference type="SUPFAM" id="SSF53850">
    <property type="entry name" value="Periplasmic binding protein-like II"/>
    <property type="match status" value="1"/>
</dbReference>
<dbReference type="GO" id="GO:0003676">
    <property type="term" value="F:nucleic acid binding"/>
    <property type="evidence" value="ECO:0007669"/>
    <property type="project" value="InterPro"/>
</dbReference>
<keyword evidence="7" id="KW-0675">Receptor</keyword>
<feature type="transmembrane region" description="Helical" evidence="11">
    <location>
        <begin position="739"/>
        <end position="763"/>
    </location>
</feature>
<dbReference type="InterPro" id="IPR001320">
    <property type="entry name" value="Iontro_rcpt_C"/>
</dbReference>
<feature type="transmembrane region" description="Helical" evidence="11">
    <location>
        <begin position="475"/>
        <end position="497"/>
    </location>
</feature>
<evidence type="ECO:0000256" key="4">
    <source>
        <dbReference type="ARBA" id="ARBA00022989"/>
    </source>
</evidence>
<reference evidence="14" key="1">
    <citation type="submission" date="2019-11" db="UniProtKB">
        <authorList>
            <consortium name="WormBaseParasite"/>
        </authorList>
    </citation>
    <scope>IDENTIFICATION</scope>
</reference>
<name>A0A5K3FD81_MESCO</name>
<proteinExistence type="predicted"/>
<keyword evidence="3 11" id="KW-0812">Transmembrane</keyword>
<dbReference type="Gene3D" id="1.10.287.70">
    <property type="match status" value="1"/>
</dbReference>